<dbReference type="Proteomes" id="UP000584374">
    <property type="component" value="Unassembled WGS sequence"/>
</dbReference>
<reference evidence="4 5" key="1">
    <citation type="submission" date="2020-08" db="EMBL/GenBank/DDBJ databases">
        <title>Sequencing the genomes of 1000 actinobacteria strains.</title>
        <authorList>
            <person name="Klenk H.-P."/>
        </authorList>
    </citation>
    <scope>NUCLEOTIDE SEQUENCE [LARGE SCALE GENOMIC DNA]</scope>
    <source>
        <strain evidence="4 5">DSM 45584</strain>
    </source>
</reference>
<protein>
    <submittedName>
        <fullName evidence="4">Methylmalonyl-CoA mutase</fullName>
        <ecNumber evidence="4">5.4.99.2</ecNumber>
    </submittedName>
</protein>
<gene>
    <name evidence="4" type="ORF">BJ970_003375</name>
</gene>
<sequence>MVAHSTSSGGRPELVLAAEFPEPTREQWRAQVQKVLQRSGLLGEGAAPEAPEDVLASSTYDGITVHPLYAAGPGEVGVPGLVPFVRGSRPQGSVAEGWDVRQRHENPDAAETNREILADLYNGVSSLWLRLGPGGLAVADLADALEGVHLDMICVVLDAGADFVAAAEAFLALAAGQDVRGSALRGNLGADPLGVQARTGRPGDRDGAVRLAGRCAAEFPELKALVVDGLPYHEAGGSDAQELGCSLAVATTYLRWLTEAGLEVDKAAGLLEFRVATTADQFLGIAKLRAGRRLWEQVTRACGVSESARGQVQHAVTSAAMLTRRDPWVNMLRTTIATFAAGMGGAQAVTALPFDAAVGLPDGFARRIARNTQALLLEESHLAQVIDPAGGSYYVESLTEELAQAGWRWFQEIEAAGGLPAALESGLVADRLAATWEARRNAIAHRKDAITGVSEFPDLDEPPLERAPAPERPSGGLPVHRYAEDFERLREAADAQLAATGSRPAVFLATLGSLAAYNARASFARNLFAAGGIASADAGATESARDVVAAYTGTPVVCLCSRDTLYAERAADTARALREAGAKRVLLAGKPSDPAPEGIDGFVFAGCDALAVLGDVHAELGVGR</sequence>
<evidence type="ECO:0000313" key="5">
    <source>
        <dbReference type="Proteomes" id="UP000584374"/>
    </source>
</evidence>
<evidence type="ECO:0000259" key="3">
    <source>
        <dbReference type="Pfam" id="PF01642"/>
    </source>
</evidence>
<feature type="domain" description="Methylmalonyl-CoA mutase alpha/beta chain catalytic" evidence="3">
    <location>
        <begin position="137"/>
        <end position="466"/>
    </location>
</feature>
<feature type="region of interest" description="Disordered" evidence="2">
    <location>
        <begin position="454"/>
        <end position="478"/>
    </location>
</feature>
<feature type="domain" description="Methylmalonyl-CoA mutase alpha/beta chain catalytic" evidence="3">
    <location>
        <begin position="59"/>
        <end position="128"/>
    </location>
</feature>
<dbReference type="RefSeq" id="WP_184727109.1">
    <property type="nucleotide sequence ID" value="NZ_JACHIW010000001.1"/>
</dbReference>
<dbReference type="InterPro" id="IPR016176">
    <property type="entry name" value="Cbl-dep_enz_cat"/>
</dbReference>
<dbReference type="GO" id="GO:0005737">
    <property type="term" value="C:cytoplasm"/>
    <property type="evidence" value="ECO:0007669"/>
    <property type="project" value="TreeGrafter"/>
</dbReference>
<dbReference type="Gene3D" id="1.10.196.20">
    <property type="match status" value="1"/>
</dbReference>
<dbReference type="Gene3D" id="3.20.20.240">
    <property type="entry name" value="Methylmalonyl-CoA mutase"/>
    <property type="match status" value="1"/>
</dbReference>
<dbReference type="InterPro" id="IPR024067">
    <property type="entry name" value="Me-malonyl-CoA_mutase_sm_su_N"/>
</dbReference>
<evidence type="ECO:0000256" key="2">
    <source>
        <dbReference type="SAM" id="MobiDB-lite"/>
    </source>
</evidence>
<dbReference type="CDD" id="cd03677">
    <property type="entry name" value="MM_CoA_mutase_beta"/>
    <property type="match status" value="1"/>
</dbReference>
<evidence type="ECO:0000313" key="4">
    <source>
        <dbReference type="EMBL" id="MBB5155841.1"/>
    </source>
</evidence>
<dbReference type="AlphaFoldDB" id="A0A840Q7X8"/>
<comment type="subunit">
    <text evidence="1">Heterodimer of an alpha and a beta chain.</text>
</comment>
<dbReference type="GO" id="GO:0019678">
    <property type="term" value="P:propionate metabolic process, methylmalonyl pathway"/>
    <property type="evidence" value="ECO:0007669"/>
    <property type="project" value="TreeGrafter"/>
</dbReference>
<dbReference type="Gene3D" id="3.40.50.280">
    <property type="entry name" value="Cobalamin-binding domain"/>
    <property type="match status" value="1"/>
</dbReference>
<evidence type="ECO:0000256" key="1">
    <source>
        <dbReference type="ARBA" id="ARBA00011870"/>
    </source>
</evidence>
<dbReference type="SUPFAM" id="SSF51703">
    <property type="entry name" value="Cobalamin (vitamin B12)-dependent enzymes"/>
    <property type="match status" value="1"/>
</dbReference>
<keyword evidence="4" id="KW-0413">Isomerase</keyword>
<dbReference type="GO" id="GO:0031419">
    <property type="term" value="F:cobalamin binding"/>
    <property type="evidence" value="ECO:0007669"/>
    <property type="project" value="UniProtKB-KW"/>
</dbReference>
<name>A0A840Q7X8_9PSEU</name>
<dbReference type="EC" id="5.4.99.2" evidence="4"/>
<dbReference type="InterPro" id="IPR006099">
    <property type="entry name" value="MeMalonylCoA_mutase_a/b_cat"/>
</dbReference>
<dbReference type="PANTHER" id="PTHR48101">
    <property type="entry name" value="METHYLMALONYL-COA MUTASE, MITOCHONDRIAL-RELATED"/>
    <property type="match status" value="1"/>
</dbReference>
<dbReference type="EMBL" id="JACHIW010000001">
    <property type="protein sequence ID" value="MBB5155841.1"/>
    <property type="molecule type" value="Genomic_DNA"/>
</dbReference>
<proteinExistence type="predicted"/>
<dbReference type="Pfam" id="PF01642">
    <property type="entry name" value="MM_CoA_mutase"/>
    <property type="match status" value="2"/>
</dbReference>
<accession>A0A840Q7X8</accession>
<dbReference type="GO" id="GO:0004494">
    <property type="term" value="F:methylmalonyl-CoA mutase activity"/>
    <property type="evidence" value="ECO:0007669"/>
    <property type="project" value="UniProtKB-EC"/>
</dbReference>
<comment type="caution">
    <text evidence="4">The sequence shown here is derived from an EMBL/GenBank/DDBJ whole genome shotgun (WGS) entry which is preliminary data.</text>
</comment>
<organism evidence="4 5">
    <name type="scientific">Saccharopolyspora phatthalungensis</name>
    <dbReference type="NCBI Taxonomy" id="664693"/>
    <lineage>
        <taxon>Bacteria</taxon>
        <taxon>Bacillati</taxon>
        <taxon>Actinomycetota</taxon>
        <taxon>Actinomycetes</taxon>
        <taxon>Pseudonocardiales</taxon>
        <taxon>Pseudonocardiaceae</taxon>
        <taxon>Saccharopolyspora</taxon>
    </lineage>
</organism>
<dbReference type="PANTHER" id="PTHR48101:SF4">
    <property type="entry name" value="METHYLMALONYL-COA MUTASE, MITOCHONDRIAL"/>
    <property type="match status" value="1"/>
</dbReference>
<keyword evidence="5" id="KW-1185">Reference proteome</keyword>